<reference evidence="2 3" key="3">
    <citation type="journal article" date="2013" name="Rice">
        <title>Improvement of the Oryza sativa Nipponbare reference genome using next generation sequence and optical map data.</title>
        <authorList>
            <person name="Kawahara Y."/>
            <person name="de la Bastide M."/>
            <person name="Hamilton J.P."/>
            <person name="Kanamori H."/>
            <person name="McCombie W.R."/>
            <person name="Ouyang S."/>
            <person name="Schwartz D.C."/>
            <person name="Tanaka T."/>
            <person name="Wu J."/>
            <person name="Zhou S."/>
            <person name="Childs K.L."/>
            <person name="Davidson R.M."/>
            <person name="Lin H."/>
            <person name="Quesada-Ocampo L."/>
            <person name="Vaillancourt B."/>
            <person name="Sakai H."/>
            <person name="Lee S.S."/>
            <person name="Kim J."/>
            <person name="Numa H."/>
            <person name="Itoh T."/>
            <person name="Buell C.R."/>
            <person name="Matsumoto T."/>
        </authorList>
    </citation>
    <scope>NUCLEOTIDE SEQUENCE [LARGE SCALE GENOMIC DNA]</scope>
    <source>
        <strain evidence="3">cv. Nipponbare</strain>
    </source>
</reference>
<keyword evidence="3" id="KW-1185">Reference proteome</keyword>
<gene>
    <name evidence="2" type="ordered locus">Os08g0546000</name>
    <name evidence="2" type="ORF">OSNPB_080546000</name>
</gene>
<feature type="compositionally biased region" description="Basic and acidic residues" evidence="1">
    <location>
        <begin position="138"/>
        <end position="151"/>
    </location>
</feature>
<feature type="non-terminal residue" evidence="2">
    <location>
        <position position="450"/>
    </location>
</feature>
<reference evidence="2 3" key="2">
    <citation type="journal article" date="2013" name="Plant Cell Physiol.">
        <title>Rice Annotation Project Database (RAP-DB): an integrative and interactive database for rice genomics.</title>
        <authorList>
            <person name="Sakai H."/>
            <person name="Lee S.S."/>
            <person name="Tanaka T."/>
            <person name="Numa H."/>
            <person name="Kim J."/>
            <person name="Kawahara Y."/>
            <person name="Wakimoto H."/>
            <person name="Yang C.C."/>
            <person name="Iwamoto M."/>
            <person name="Abe T."/>
            <person name="Yamada Y."/>
            <person name="Muto A."/>
            <person name="Inokuchi H."/>
            <person name="Ikemura T."/>
            <person name="Matsumoto T."/>
            <person name="Sasaki T."/>
            <person name="Itoh T."/>
        </authorList>
    </citation>
    <scope>NUCLEOTIDE SEQUENCE [LARGE SCALE GENOMIC DNA]</scope>
    <source>
        <strain evidence="3">cv. Nipponbare</strain>
    </source>
</reference>
<evidence type="ECO:0000313" key="3">
    <source>
        <dbReference type="Proteomes" id="UP000059680"/>
    </source>
</evidence>
<sequence>MIAFDDDVAIANDDAGDGAGDLARAGGLLVPVGAPHGEQHQRRAHQLRGEHAGPHAAEVEARRPERQRQGGGHADAVERRDVDPRRPPRPRAAAQHTAADRLRAVPQLGGAEDGQRRRRQPQDGGVGGEHPRPHPSQGRRERARHDAERGAAGEPDAGGEARALRPPRAELVPDARRHGAAEGVREDVQQRRGLDQYPHRRHRRLRVGEHAAEQHHDLVPPPLQAHRHAAVGPDGGERDAADPEAEAVHEEDVDGDVERERGGGGVRERERDGLRAEVHAERVEEGLHGEVRERAEDELVGAGGNVGVLAGGDEDPVHGEPERGDGHGRGEEQHDRSPERGGEHGRAAGAERLAAHGVHPGGEPGQHRVPGDVGEAEREGAAGERETAKPAKKEHGYQRAHVHQQPSSNHRHGEPHDGCHLGDRAAAAARRPGAVMQGGACLRWREQRLV</sequence>
<dbReference type="FunCoup" id="A0A0P0XIK3">
    <property type="interactions" value="2"/>
</dbReference>
<organism evidence="2 3">
    <name type="scientific">Oryza sativa subsp. japonica</name>
    <name type="common">Rice</name>
    <dbReference type="NCBI Taxonomy" id="39947"/>
    <lineage>
        <taxon>Eukaryota</taxon>
        <taxon>Viridiplantae</taxon>
        <taxon>Streptophyta</taxon>
        <taxon>Embryophyta</taxon>
        <taxon>Tracheophyta</taxon>
        <taxon>Spermatophyta</taxon>
        <taxon>Magnoliopsida</taxon>
        <taxon>Liliopsida</taxon>
        <taxon>Poales</taxon>
        <taxon>Poaceae</taxon>
        <taxon>BOP clade</taxon>
        <taxon>Oryzoideae</taxon>
        <taxon>Oryzeae</taxon>
        <taxon>Oryzinae</taxon>
        <taxon>Oryza</taxon>
        <taxon>Oryza sativa</taxon>
    </lineage>
</organism>
<name>A0A0P0XIK3_ORYSJ</name>
<feature type="compositionally biased region" description="Gly residues" evidence="1">
    <location>
        <begin position="301"/>
        <end position="310"/>
    </location>
</feature>
<feature type="compositionally biased region" description="Basic and acidic residues" evidence="1">
    <location>
        <begin position="235"/>
        <end position="297"/>
    </location>
</feature>
<feature type="compositionally biased region" description="Basic and acidic residues" evidence="1">
    <location>
        <begin position="75"/>
        <end position="86"/>
    </location>
</feature>
<reference evidence="3" key="1">
    <citation type="journal article" date="2005" name="Nature">
        <title>The map-based sequence of the rice genome.</title>
        <authorList>
            <consortium name="International rice genome sequencing project (IRGSP)"/>
            <person name="Matsumoto T."/>
            <person name="Wu J."/>
            <person name="Kanamori H."/>
            <person name="Katayose Y."/>
            <person name="Fujisawa M."/>
            <person name="Namiki N."/>
            <person name="Mizuno H."/>
            <person name="Yamamoto K."/>
            <person name="Antonio B.A."/>
            <person name="Baba T."/>
            <person name="Sakata K."/>
            <person name="Nagamura Y."/>
            <person name="Aoki H."/>
            <person name="Arikawa K."/>
            <person name="Arita K."/>
            <person name="Bito T."/>
            <person name="Chiden Y."/>
            <person name="Fujitsuka N."/>
            <person name="Fukunaka R."/>
            <person name="Hamada M."/>
            <person name="Harada C."/>
            <person name="Hayashi A."/>
            <person name="Hijishita S."/>
            <person name="Honda M."/>
            <person name="Hosokawa S."/>
            <person name="Ichikawa Y."/>
            <person name="Idonuma A."/>
            <person name="Iijima M."/>
            <person name="Ikeda M."/>
            <person name="Ikeno M."/>
            <person name="Ito K."/>
            <person name="Ito S."/>
            <person name="Ito T."/>
            <person name="Ito Y."/>
            <person name="Ito Y."/>
            <person name="Iwabuchi A."/>
            <person name="Kamiya K."/>
            <person name="Karasawa W."/>
            <person name="Kurita K."/>
            <person name="Katagiri S."/>
            <person name="Kikuta A."/>
            <person name="Kobayashi H."/>
            <person name="Kobayashi N."/>
            <person name="Machita K."/>
            <person name="Maehara T."/>
            <person name="Masukawa M."/>
            <person name="Mizubayashi T."/>
            <person name="Mukai Y."/>
            <person name="Nagasaki H."/>
            <person name="Nagata Y."/>
            <person name="Naito S."/>
            <person name="Nakashima M."/>
            <person name="Nakama Y."/>
            <person name="Nakamichi Y."/>
            <person name="Nakamura M."/>
            <person name="Meguro A."/>
            <person name="Negishi M."/>
            <person name="Ohta I."/>
            <person name="Ohta T."/>
            <person name="Okamoto M."/>
            <person name="Ono N."/>
            <person name="Saji S."/>
            <person name="Sakaguchi M."/>
            <person name="Sakai K."/>
            <person name="Shibata M."/>
            <person name="Shimokawa T."/>
            <person name="Song J."/>
            <person name="Takazaki Y."/>
            <person name="Terasawa K."/>
            <person name="Tsugane M."/>
            <person name="Tsuji K."/>
            <person name="Ueda S."/>
            <person name="Waki K."/>
            <person name="Yamagata H."/>
            <person name="Yamamoto M."/>
            <person name="Yamamoto S."/>
            <person name="Yamane H."/>
            <person name="Yoshiki S."/>
            <person name="Yoshihara R."/>
            <person name="Yukawa K."/>
            <person name="Zhong H."/>
            <person name="Yano M."/>
            <person name="Yuan Q."/>
            <person name="Ouyang S."/>
            <person name="Liu J."/>
            <person name="Jones K.M."/>
            <person name="Gansberger K."/>
            <person name="Moffat K."/>
            <person name="Hill J."/>
            <person name="Bera J."/>
            <person name="Fadrosh D."/>
            <person name="Jin S."/>
            <person name="Johri S."/>
            <person name="Kim M."/>
            <person name="Overton L."/>
            <person name="Reardon M."/>
            <person name="Tsitrin T."/>
            <person name="Vuong H."/>
            <person name="Weaver B."/>
            <person name="Ciecko A."/>
            <person name="Tallon L."/>
            <person name="Jackson J."/>
            <person name="Pai G."/>
            <person name="Aken S.V."/>
            <person name="Utterback T."/>
            <person name="Reidmuller S."/>
            <person name="Feldblyum T."/>
            <person name="Hsiao J."/>
            <person name="Zismann V."/>
            <person name="Iobst S."/>
            <person name="de Vazeille A.R."/>
            <person name="Buell C.R."/>
            <person name="Ying K."/>
            <person name="Li Y."/>
            <person name="Lu T."/>
            <person name="Huang Y."/>
            <person name="Zhao Q."/>
            <person name="Feng Q."/>
            <person name="Zhang L."/>
            <person name="Zhu J."/>
            <person name="Weng Q."/>
            <person name="Mu J."/>
            <person name="Lu Y."/>
            <person name="Fan D."/>
            <person name="Liu Y."/>
            <person name="Guan J."/>
            <person name="Zhang Y."/>
            <person name="Yu S."/>
            <person name="Liu X."/>
            <person name="Zhang Y."/>
            <person name="Hong G."/>
            <person name="Han B."/>
            <person name="Choisne N."/>
            <person name="Demange N."/>
            <person name="Orjeda G."/>
            <person name="Samain S."/>
            <person name="Cattolico L."/>
            <person name="Pelletier E."/>
            <person name="Couloux A."/>
            <person name="Segurens B."/>
            <person name="Wincker P."/>
            <person name="D'Hont A."/>
            <person name="Scarpelli C."/>
            <person name="Weissenbach J."/>
            <person name="Salanoubat M."/>
            <person name="Quetier F."/>
            <person name="Yu Y."/>
            <person name="Kim H.R."/>
            <person name="Rambo T."/>
            <person name="Currie J."/>
            <person name="Collura K."/>
            <person name="Luo M."/>
            <person name="Yang T."/>
            <person name="Ammiraju J.S.S."/>
            <person name="Engler F."/>
            <person name="Soderlund C."/>
            <person name="Wing R.A."/>
            <person name="Palmer L.E."/>
            <person name="de la Bastide M."/>
            <person name="Spiegel L."/>
            <person name="Nascimento L."/>
            <person name="Zutavern T."/>
            <person name="O'Shaughnessy A."/>
            <person name="Dike S."/>
            <person name="Dedhia N."/>
            <person name="Preston R."/>
            <person name="Balija V."/>
            <person name="McCombie W.R."/>
            <person name="Chow T."/>
            <person name="Chen H."/>
            <person name="Chung M."/>
            <person name="Chen C."/>
            <person name="Shaw J."/>
            <person name="Wu H."/>
            <person name="Hsiao K."/>
            <person name="Chao Y."/>
            <person name="Chu M."/>
            <person name="Cheng C."/>
            <person name="Hour A."/>
            <person name="Lee P."/>
            <person name="Lin S."/>
            <person name="Lin Y."/>
            <person name="Liou J."/>
            <person name="Liu S."/>
            <person name="Hsing Y."/>
            <person name="Raghuvanshi S."/>
            <person name="Mohanty A."/>
            <person name="Bharti A.K."/>
            <person name="Gaur A."/>
            <person name="Gupta V."/>
            <person name="Kumar D."/>
            <person name="Ravi V."/>
            <person name="Vij S."/>
            <person name="Kapur A."/>
            <person name="Khurana P."/>
            <person name="Khurana P."/>
            <person name="Khurana J.P."/>
            <person name="Tyagi A.K."/>
            <person name="Gaikwad K."/>
            <person name="Singh A."/>
            <person name="Dalal V."/>
            <person name="Srivastava S."/>
            <person name="Dixit A."/>
            <person name="Pal A.K."/>
            <person name="Ghazi I.A."/>
            <person name="Yadav M."/>
            <person name="Pandit A."/>
            <person name="Bhargava A."/>
            <person name="Sureshbabu K."/>
            <person name="Batra K."/>
            <person name="Sharma T.R."/>
            <person name="Mohapatra T."/>
            <person name="Singh N.K."/>
            <person name="Messing J."/>
            <person name="Nelson A.B."/>
            <person name="Fuks G."/>
            <person name="Kavchok S."/>
            <person name="Keizer G."/>
            <person name="Linton E."/>
            <person name="Llaca V."/>
            <person name="Song R."/>
            <person name="Tanyolac B."/>
            <person name="Young S."/>
            <person name="Ho-Il K."/>
            <person name="Hahn J.H."/>
            <person name="Sangsakoo G."/>
            <person name="Vanavichit A."/>
            <person name="de Mattos Luiz.A.T."/>
            <person name="Zimmer P.D."/>
            <person name="Malone G."/>
            <person name="Dellagostin O."/>
            <person name="de Oliveira A.C."/>
            <person name="Bevan M."/>
            <person name="Bancroft I."/>
            <person name="Minx P."/>
            <person name="Cordum H."/>
            <person name="Wilson R."/>
            <person name="Cheng Z."/>
            <person name="Jin W."/>
            <person name="Jiang J."/>
            <person name="Leong S.A."/>
            <person name="Iwama H."/>
            <person name="Gojobori T."/>
            <person name="Itoh T."/>
            <person name="Niimura Y."/>
            <person name="Fujii Y."/>
            <person name="Habara T."/>
            <person name="Sakai H."/>
            <person name="Sato Y."/>
            <person name="Wilson G."/>
            <person name="Kumar K."/>
            <person name="McCouch S."/>
            <person name="Juretic N."/>
            <person name="Hoen D."/>
            <person name="Wright S."/>
            <person name="Bruskiewich R."/>
            <person name="Bureau T."/>
            <person name="Miyao A."/>
            <person name="Hirochika H."/>
            <person name="Nishikawa T."/>
            <person name="Kadowaki K."/>
            <person name="Sugiura M."/>
            <person name="Burr B."/>
            <person name="Sasaki T."/>
        </authorList>
    </citation>
    <scope>NUCLEOTIDE SEQUENCE [LARGE SCALE GENOMIC DNA]</scope>
    <source>
        <strain evidence="3">cv. Nipponbare</strain>
    </source>
</reference>
<feature type="compositionally biased region" description="Basic and acidic residues" evidence="1">
    <location>
        <begin position="167"/>
        <end position="198"/>
    </location>
</feature>
<evidence type="ECO:0000313" key="2">
    <source>
        <dbReference type="EMBL" id="BAT06539.1"/>
    </source>
</evidence>
<proteinExistence type="predicted"/>
<feature type="compositionally biased region" description="Basic and acidic residues" evidence="1">
    <location>
        <begin position="411"/>
        <end position="421"/>
    </location>
</feature>
<feature type="compositionally biased region" description="Basic and acidic residues" evidence="1">
    <location>
        <begin position="365"/>
        <end position="397"/>
    </location>
</feature>
<dbReference type="AlphaFoldDB" id="A0A0P0XIK3"/>
<feature type="region of interest" description="Disordered" evidence="1">
    <location>
        <begin position="11"/>
        <end position="421"/>
    </location>
</feature>
<feature type="compositionally biased region" description="Low complexity" evidence="1">
    <location>
        <begin position="347"/>
        <end position="357"/>
    </location>
</feature>
<dbReference type="PaxDb" id="39947-A0A0P0XIK3"/>
<dbReference type="EMBL" id="AP014964">
    <property type="protein sequence ID" value="BAT06539.1"/>
    <property type="molecule type" value="Genomic_DNA"/>
</dbReference>
<protein>
    <submittedName>
        <fullName evidence="2">Os08g0546000 protein</fullName>
    </submittedName>
</protein>
<feature type="compositionally biased region" description="Low complexity" evidence="1">
    <location>
        <begin position="152"/>
        <end position="161"/>
    </location>
</feature>
<dbReference type="Gramene" id="Os08t0546000-00">
    <property type="protein sequence ID" value="Os08t0546000-00"/>
    <property type="gene ID" value="Os08g0546000"/>
</dbReference>
<evidence type="ECO:0000256" key="1">
    <source>
        <dbReference type="SAM" id="MobiDB-lite"/>
    </source>
</evidence>
<feature type="compositionally biased region" description="Basic and acidic residues" evidence="1">
    <location>
        <begin position="315"/>
        <end position="346"/>
    </location>
</feature>
<dbReference type="Proteomes" id="UP000059680">
    <property type="component" value="Chromosome 8"/>
</dbReference>
<accession>A0A0P0XIK3</accession>
<feature type="compositionally biased region" description="Basic and acidic residues" evidence="1">
    <location>
        <begin position="206"/>
        <end position="218"/>
    </location>
</feature>
<feature type="compositionally biased region" description="Basic and acidic residues" evidence="1">
    <location>
        <begin position="37"/>
        <end position="68"/>
    </location>
</feature>
<dbReference type="InParanoid" id="A0A0P0XIK3"/>